<evidence type="ECO:0000313" key="3">
    <source>
        <dbReference type="Proteomes" id="UP001431693"/>
    </source>
</evidence>
<comment type="similarity">
    <text evidence="1">Belongs to the asp23 family.</text>
</comment>
<keyword evidence="3" id="KW-1185">Reference proteome</keyword>
<evidence type="ECO:0000256" key="1">
    <source>
        <dbReference type="ARBA" id="ARBA00005721"/>
    </source>
</evidence>
<dbReference type="RefSeq" id="WP_283712463.1">
    <property type="nucleotide sequence ID" value="NZ_JASJEW010000001.1"/>
</dbReference>
<dbReference type="InterPro" id="IPR005531">
    <property type="entry name" value="Asp23"/>
</dbReference>
<name>A0ABT6ZID9_9ACTN</name>
<comment type="caution">
    <text evidence="2">The sequence shown here is derived from an EMBL/GenBank/DDBJ whole genome shotgun (WGS) entry which is preliminary data.</text>
</comment>
<proteinExistence type="inferred from homology"/>
<sequence>MDTAVPGTLKVSNDVIADLAGYAAMMCYGVVGMAYSDGQDVITLFATNQLRKGIDVDMADGTVQVTLHVVVESNVNMRSVSQNLESSVRFMLKQVADIENVDVRVVIEGLKVC</sequence>
<protein>
    <submittedName>
        <fullName evidence="2">Asp23/Gls24 family envelope stress response protein</fullName>
    </submittedName>
</protein>
<organism evidence="2 3">
    <name type="scientific">Kribbibacterium absianum</name>
    <dbReference type="NCBI Taxonomy" id="3044210"/>
    <lineage>
        <taxon>Bacteria</taxon>
        <taxon>Bacillati</taxon>
        <taxon>Actinomycetota</taxon>
        <taxon>Coriobacteriia</taxon>
        <taxon>Coriobacteriales</taxon>
        <taxon>Kribbibacteriaceae</taxon>
        <taxon>Kribbibacterium</taxon>
    </lineage>
</organism>
<dbReference type="PANTHER" id="PTHR34297">
    <property type="entry name" value="HYPOTHETICAL CYTOSOLIC PROTEIN-RELATED"/>
    <property type="match status" value="1"/>
</dbReference>
<accession>A0ABT6ZID9</accession>
<gene>
    <name evidence="2" type="ORF">QJ043_01825</name>
</gene>
<reference evidence="2" key="1">
    <citation type="submission" date="2023-05" db="EMBL/GenBank/DDBJ databases">
        <title>[olsenella] sp. nov., isolated from a pig farm feces dump.</title>
        <authorList>
            <person name="Chang Y.-H."/>
        </authorList>
    </citation>
    <scope>NUCLEOTIDE SEQUENCE</scope>
    <source>
        <strain evidence="2">YH-ols2217</strain>
    </source>
</reference>
<dbReference type="PANTHER" id="PTHR34297:SF2">
    <property type="entry name" value="ASP23_GLS24 FAMILY ENVELOPE STRESS RESPONSE PROTEIN"/>
    <property type="match status" value="1"/>
</dbReference>
<dbReference type="EMBL" id="JASJEX010000001">
    <property type="protein sequence ID" value="MDJ1128823.1"/>
    <property type="molecule type" value="Genomic_DNA"/>
</dbReference>
<dbReference type="Proteomes" id="UP001431693">
    <property type="component" value="Unassembled WGS sequence"/>
</dbReference>
<evidence type="ECO:0000313" key="2">
    <source>
        <dbReference type="EMBL" id="MDJ1128823.1"/>
    </source>
</evidence>
<dbReference type="Pfam" id="PF03780">
    <property type="entry name" value="Asp23"/>
    <property type="match status" value="1"/>
</dbReference>